<dbReference type="PATRIC" id="fig|465820.4.peg.2157"/>
<name>A0A147DPV6_9MICO</name>
<evidence type="ECO:0000256" key="1">
    <source>
        <dbReference type="SAM" id="MobiDB-lite"/>
    </source>
</evidence>
<reference evidence="2 3" key="1">
    <citation type="journal article" date="2016" name="Front. Microbiol.">
        <title>Genomic Resource of Rice Seed Associated Bacteria.</title>
        <authorList>
            <person name="Midha S."/>
            <person name="Bansal K."/>
            <person name="Sharma S."/>
            <person name="Kumar N."/>
            <person name="Patil P.P."/>
            <person name="Chaudhry V."/>
            <person name="Patil P.B."/>
        </authorList>
    </citation>
    <scope>NUCLEOTIDE SEQUENCE [LARGE SCALE GENOMIC DNA]</scope>
    <source>
        <strain evidence="2 3">NS359</strain>
    </source>
</reference>
<sequence length="79" mass="8476">MPAGPAGWSCLAFSSHDLPLSFEAGGTSCDQNVHGRHVLRPESPPTPGTTDAGTTDTRGHRRPRAADDRSRRRPCSVPR</sequence>
<dbReference type="Proteomes" id="UP000072763">
    <property type="component" value="Unassembled WGS sequence"/>
</dbReference>
<comment type="caution">
    <text evidence="2">The sequence shown here is derived from an EMBL/GenBank/DDBJ whole genome shotgun (WGS) entry which is preliminary data.</text>
</comment>
<protein>
    <submittedName>
        <fullName evidence="2">Uncharacterized protein</fullName>
    </submittedName>
</protein>
<dbReference type="EMBL" id="LDRC01000051">
    <property type="protein sequence ID" value="KTR51521.1"/>
    <property type="molecule type" value="Genomic_DNA"/>
</dbReference>
<evidence type="ECO:0000313" key="3">
    <source>
        <dbReference type="Proteomes" id="UP000072763"/>
    </source>
</evidence>
<dbReference type="AlphaFoldDB" id="A0A147DPV6"/>
<organism evidence="2 3">
    <name type="scientific">Curtobacterium oceanosedimentum</name>
    <dbReference type="NCBI Taxonomy" id="465820"/>
    <lineage>
        <taxon>Bacteria</taxon>
        <taxon>Bacillati</taxon>
        <taxon>Actinomycetota</taxon>
        <taxon>Actinomycetes</taxon>
        <taxon>Micrococcales</taxon>
        <taxon>Microbacteriaceae</taxon>
        <taxon>Curtobacterium</taxon>
    </lineage>
</organism>
<gene>
    <name evidence="2" type="ORF">NS359_09915</name>
</gene>
<evidence type="ECO:0000313" key="2">
    <source>
        <dbReference type="EMBL" id="KTR51521.1"/>
    </source>
</evidence>
<feature type="region of interest" description="Disordered" evidence="1">
    <location>
        <begin position="32"/>
        <end position="79"/>
    </location>
</feature>
<proteinExistence type="predicted"/>
<accession>A0A147DPV6</accession>